<dbReference type="Pfam" id="PF02213">
    <property type="entry name" value="GYF"/>
    <property type="match status" value="1"/>
</dbReference>
<dbReference type="InterPro" id="IPR035445">
    <property type="entry name" value="GYF-like_dom_sf"/>
</dbReference>
<dbReference type="SUPFAM" id="SSF55277">
    <property type="entry name" value="GYF domain"/>
    <property type="match status" value="1"/>
</dbReference>
<evidence type="ECO:0000256" key="1">
    <source>
        <dbReference type="SAM" id="Coils"/>
    </source>
</evidence>
<dbReference type="Gene3D" id="3.30.1490.40">
    <property type="match status" value="1"/>
</dbReference>
<organism evidence="4 5">
    <name type="scientific">Mortierella polycephala</name>
    <dbReference type="NCBI Taxonomy" id="41804"/>
    <lineage>
        <taxon>Eukaryota</taxon>
        <taxon>Fungi</taxon>
        <taxon>Fungi incertae sedis</taxon>
        <taxon>Mucoromycota</taxon>
        <taxon>Mortierellomycotina</taxon>
        <taxon>Mortierellomycetes</taxon>
        <taxon>Mortierellales</taxon>
        <taxon>Mortierellaceae</taxon>
        <taxon>Mortierella</taxon>
    </lineage>
</organism>
<reference evidence="4" key="1">
    <citation type="journal article" date="2020" name="Fungal Divers.">
        <title>Resolving the Mortierellaceae phylogeny through synthesis of multi-gene phylogenetics and phylogenomics.</title>
        <authorList>
            <person name="Vandepol N."/>
            <person name="Liber J."/>
            <person name="Desiro A."/>
            <person name="Na H."/>
            <person name="Kennedy M."/>
            <person name="Barry K."/>
            <person name="Grigoriev I.V."/>
            <person name="Miller A.N."/>
            <person name="O'Donnell K."/>
            <person name="Stajich J.E."/>
            <person name="Bonito G."/>
        </authorList>
    </citation>
    <scope>NUCLEOTIDE SEQUENCE</scope>
    <source>
        <strain evidence="4">KOD948</strain>
    </source>
</reference>
<dbReference type="SMART" id="SM00444">
    <property type="entry name" value="GYF"/>
    <property type="match status" value="1"/>
</dbReference>
<dbReference type="EMBL" id="JAAAJA010000335">
    <property type="protein sequence ID" value="KAG0255717.1"/>
    <property type="molecule type" value="Genomic_DNA"/>
</dbReference>
<feature type="domain" description="GYF" evidence="3">
    <location>
        <begin position="365"/>
        <end position="425"/>
    </location>
</feature>
<protein>
    <recommendedName>
        <fullName evidence="3">GYF domain-containing protein</fullName>
    </recommendedName>
</protein>
<dbReference type="Proteomes" id="UP000726737">
    <property type="component" value="Unassembled WGS sequence"/>
</dbReference>
<evidence type="ECO:0000313" key="4">
    <source>
        <dbReference type="EMBL" id="KAG0255717.1"/>
    </source>
</evidence>
<dbReference type="InterPro" id="IPR003169">
    <property type="entry name" value="GYF"/>
</dbReference>
<evidence type="ECO:0000259" key="3">
    <source>
        <dbReference type="PROSITE" id="PS50829"/>
    </source>
</evidence>
<keyword evidence="1" id="KW-0175">Coiled coil</keyword>
<gene>
    <name evidence="4" type="ORF">BG011_004958</name>
</gene>
<dbReference type="OrthoDB" id="331341at2759"/>
<feature type="compositionally biased region" description="Basic and acidic residues" evidence="2">
    <location>
        <begin position="104"/>
        <end position="138"/>
    </location>
</feature>
<proteinExistence type="predicted"/>
<feature type="region of interest" description="Disordered" evidence="2">
    <location>
        <begin position="254"/>
        <end position="296"/>
    </location>
</feature>
<comment type="caution">
    <text evidence="4">The sequence shown here is derived from an EMBL/GenBank/DDBJ whole genome shotgun (WGS) entry which is preliminary data.</text>
</comment>
<feature type="region of interest" description="Disordered" evidence="2">
    <location>
        <begin position="1"/>
        <end position="162"/>
    </location>
</feature>
<feature type="compositionally biased region" description="Basic residues" evidence="2">
    <location>
        <begin position="262"/>
        <end position="272"/>
    </location>
</feature>
<feature type="compositionally biased region" description="Acidic residues" evidence="2">
    <location>
        <begin position="83"/>
        <end position="98"/>
    </location>
</feature>
<dbReference type="PANTHER" id="PTHR13138:SF3">
    <property type="entry name" value="CD2 ANTIGEN CYTOPLASMIC TAIL-BINDING PROTEIN 2"/>
    <property type="match status" value="1"/>
</dbReference>
<dbReference type="AlphaFoldDB" id="A0A9P6PWV3"/>
<feature type="coiled-coil region" evidence="1">
    <location>
        <begin position="201"/>
        <end position="228"/>
    </location>
</feature>
<accession>A0A9P6PWV3</accession>
<dbReference type="InterPro" id="IPR039905">
    <property type="entry name" value="CD2BP2/Lin1"/>
</dbReference>
<name>A0A9P6PWV3_9FUNG</name>
<sequence>MSNKRSTHPEWPNNGEGSSVPSKRVRFGGNRAGSGSLVDIDDSDMLEQRKGRRGAVTVVEYNEGEESSEDEMHDVKKKKMPIEEDDTAAGQEDDDVDMFADPNDIARRKAEKRTREGMKGRGKDKQGGKNKGFDRSEIEGEELNLEDLDEEEFDSEGNPKIEAFNMKEELEEGGEIDESGNFVRKLDPDRFHDSWLEGVSRKEIHAARAAHERKIQQAQMEEKEAAANAMTETDIYLELVNILHPSETVVEALQRLGGGKKSGSKTRKKSWQKSKNMDEDVPDTNAPDSEEDAKRKKDIEKLTDLCDKMMAMGHFDIYEESYEQVVRSLRRADLIADDWVIGTPVLKPGEQVEALLDDDPLLSNTVSWEYKWANPPEGQSADETFGPFSGAEMKSWNEQGFFSQGILVRMVGDTTFEPGTAVTFE</sequence>
<evidence type="ECO:0000256" key="2">
    <source>
        <dbReference type="SAM" id="MobiDB-lite"/>
    </source>
</evidence>
<keyword evidence="5" id="KW-1185">Reference proteome</keyword>
<feature type="compositionally biased region" description="Acidic residues" evidence="2">
    <location>
        <begin position="139"/>
        <end position="155"/>
    </location>
</feature>
<dbReference type="PROSITE" id="PS50829">
    <property type="entry name" value="GYF"/>
    <property type="match status" value="1"/>
</dbReference>
<evidence type="ECO:0000313" key="5">
    <source>
        <dbReference type="Proteomes" id="UP000726737"/>
    </source>
</evidence>
<dbReference type="PANTHER" id="PTHR13138">
    <property type="entry name" value="PROTEIN LIN1"/>
    <property type="match status" value="1"/>
</dbReference>
<dbReference type="GO" id="GO:0005682">
    <property type="term" value="C:U5 snRNP"/>
    <property type="evidence" value="ECO:0007669"/>
    <property type="project" value="InterPro"/>
</dbReference>
<feature type="compositionally biased region" description="Acidic residues" evidence="2">
    <location>
        <begin position="62"/>
        <end position="72"/>
    </location>
</feature>